<comment type="caution">
    <text evidence="1">The sequence shown here is derived from an EMBL/GenBank/DDBJ whole genome shotgun (WGS) entry which is preliminary data.</text>
</comment>
<proteinExistence type="predicted"/>
<keyword evidence="2" id="KW-1185">Reference proteome</keyword>
<dbReference type="EMBL" id="JAGINU010000001">
    <property type="protein sequence ID" value="MBP2366713.1"/>
    <property type="molecule type" value="Genomic_DNA"/>
</dbReference>
<organism evidence="1 2">
    <name type="scientific">Pseudonocardia parietis</name>
    <dbReference type="NCBI Taxonomy" id="570936"/>
    <lineage>
        <taxon>Bacteria</taxon>
        <taxon>Bacillati</taxon>
        <taxon>Actinomycetota</taxon>
        <taxon>Actinomycetes</taxon>
        <taxon>Pseudonocardiales</taxon>
        <taxon>Pseudonocardiaceae</taxon>
        <taxon>Pseudonocardia</taxon>
    </lineage>
</organism>
<reference evidence="1 2" key="1">
    <citation type="submission" date="2021-03" db="EMBL/GenBank/DDBJ databases">
        <title>Sequencing the genomes of 1000 actinobacteria strains.</title>
        <authorList>
            <person name="Klenk H.-P."/>
        </authorList>
    </citation>
    <scope>NUCLEOTIDE SEQUENCE [LARGE SCALE GENOMIC DNA]</scope>
    <source>
        <strain evidence="1 2">DSM 45256</strain>
    </source>
</reference>
<name>A0ABS4VSL2_9PSEU</name>
<sequence length="115" mass="12722">MSLSPEQQRSIEGLVAQVNVDNVLDVPALLRRQADSMELALYDAQRSLRLVPLGQDPVSRDATSLFQTKIDQILAVHWAHHTELCTAVDALRACALEYGFTDLDLESSFRNLASA</sequence>
<evidence type="ECO:0000313" key="2">
    <source>
        <dbReference type="Proteomes" id="UP001519295"/>
    </source>
</evidence>
<accession>A0ABS4VSL2</accession>
<evidence type="ECO:0008006" key="3">
    <source>
        <dbReference type="Google" id="ProtNLM"/>
    </source>
</evidence>
<evidence type="ECO:0000313" key="1">
    <source>
        <dbReference type="EMBL" id="MBP2366713.1"/>
    </source>
</evidence>
<dbReference type="Proteomes" id="UP001519295">
    <property type="component" value="Unassembled WGS sequence"/>
</dbReference>
<gene>
    <name evidence="1" type="ORF">JOF36_002409</name>
</gene>
<dbReference type="RefSeq" id="WP_210026797.1">
    <property type="nucleotide sequence ID" value="NZ_JAGINU010000001.1"/>
</dbReference>
<protein>
    <recommendedName>
        <fullName evidence="3">PE family protein</fullName>
    </recommendedName>
</protein>